<name>A0A4R0IL64_9ACTN</name>
<dbReference type="AlphaFoldDB" id="A0A4R0IL64"/>
<evidence type="ECO:0000313" key="3">
    <source>
        <dbReference type="EMBL" id="TCC34273.1"/>
    </source>
</evidence>
<feature type="domain" description="Glyoxalase-like" evidence="1">
    <location>
        <begin position="8"/>
        <end position="205"/>
    </location>
</feature>
<dbReference type="SUPFAM" id="SSF54593">
    <property type="entry name" value="Glyoxalase/Bleomycin resistance protein/Dihydroxybiphenyl dioxygenase"/>
    <property type="match status" value="1"/>
</dbReference>
<dbReference type="EMBL" id="SJJY01000005">
    <property type="protein sequence ID" value="TCC21990.1"/>
    <property type="molecule type" value="Genomic_DNA"/>
</dbReference>
<accession>A0A4R0IL64</accession>
<comment type="caution">
    <text evidence="3">The sequence shown here is derived from an EMBL/GenBank/DDBJ whole genome shotgun (WGS) entry which is preliminary data.</text>
</comment>
<evidence type="ECO:0000313" key="4">
    <source>
        <dbReference type="Proteomes" id="UP000292385"/>
    </source>
</evidence>
<dbReference type="Proteomes" id="UP000294225">
    <property type="component" value="Unassembled WGS sequence"/>
</dbReference>
<dbReference type="Proteomes" id="UP000292385">
    <property type="component" value="Unassembled WGS sequence"/>
</dbReference>
<keyword evidence="4" id="KW-1185">Reference proteome</keyword>
<dbReference type="Pfam" id="PF13468">
    <property type="entry name" value="Glyoxalase_3"/>
    <property type="match status" value="1"/>
</dbReference>
<reference evidence="4 5" key="1">
    <citation type="submission" date="2019-02" db="EMBL/GenBank/DDBJ databases">
        <title>Kribbella capetownensis sp. nov. and Kribbella speibonae sp. nov., isolated from soil.</title>
        <authorList>
            <person name="Curtis S.M."/>
            <person name="Norton I."/>
            <person name="Everest G.J."/>
            <person name="Meyers P.R."/>
        </authorList>
    </citation>
    <scope>NUCLEOTIDE SEQUENCE [LARGE SCALE GENOMIC DNA]</scope>
    <source>
        <strain evidence="2 4">SK5</strain>
        <strain evidence="3 5">YM55</strain>
    </source>
</reference>
<dbReference type="EMBL" id="SJKC01000004">
    <property type="protein sequence ID" value="TCC34273.1"/>
    <property type="molecule type" value="Genomic_DNA"/>
</dbReference>
<gene>
    <name evidence="2" type="ORF">E0H58_24255</name>
    <name evidence="3" type="ORF">E0H92_30100</name>
</gene>
<organism evidence="3 5">
    <name type="scientific">Kribbella speibonae</name>
    <dbReference type="NCBI Taxonomy" id="1572660"/>
    <lineage>
        <taxon>Bacteria</taxon>
        <taxon>Bacillati</taxon>
        <taxon>Actinomycetota</taxon>
        <taxon>Actinomycetes</taxon>
        <taxon>Propionibacteriales</taxon>
        <taxon>Kribbellaceae</taxon>
        <taxon>Kribbella</taxon>
    </lineage>
</organism>
<dbReference type="InterPro" id="IPR025870">
    <property type="entry name" value="Glyoxalase-like_dom"/>
</dbReference>
<sequence>MTADANVLHHVGLIGRDLDAVIGQYEDLGFSFTPLTVPQIKLRPDGEPELIGAGNRTAVFTHNYLEVLAIVDPSRWAEVTPEQKGPYNLDRPLSRYEGLHVMHFGTDDIESVHERLVAEGVPTRGVHPYQRMVDTDEGPKPMRALAMGFPPEANPEALVQMAQHLTPERIFQERYQHHANGAVDVVEITVCGDDPQRYAALYAKYTGHDCTRAGDVWTVDLGLSRVRVVSPDALPALVPGAKLPAVPSLVNFTVAVTSLDTTRDLLADRDVPFDVAGDIVVVPASHGAGSAVSFTAA</sequence>
<proteinExistence type="predicted"/>
<dbReference type="Gene3D" id="3.10.180.10">
    <property type="entry name" value="2,3-Dihydroxybiphenyl 1,2-Dioxygenase, domain 1"/>
    <property type="match status" value="1"/>
</dbReference>
<dbReference type="RefSeq" id="WP_131463824.1">
    <property type="nucleotide sequence ID" value="NZ_SJJY01000005.1"/>
</dbReference>
<evidence type="ECO:0000313" key="2">
    <source>
        <dbReference type="EMBL" id="TCC21990.1"/>
    </source>
</evidence>
<evidence type="ECO:0000259" key="1">
    <source>
        <dbReference type="Pfam" id="PF13468"/>
    </source>
</evidence>
<protein>
    <submittedName>
        <fullName evidence="3">VOC family protein</fullName>
    </submittedName>
</protein>
<dbReference type="InterPro" id="IPR029068">
    <property type="entry name" value="Glyas_Bleomycin-R_OHBP_Dase"/>
</dbReference>
<evidence type="ECO:0000313" key="5">
    <source>
        <dbReference type="Proteomes" id="UP000294225"/>
    </source>
</evidence>